<dbReference type="KEGG" id="lak:106158764"/>
<dbReference type="InParanoid" id="A0A2R2MSY3"/>
<dbReference type="InterPro" id="IPR014720">
    <property type="entry name" value="dsRBD_dom"/>
</dbReference>
<dbReference type="GO" id="GO:0098964">
    <property type="term" value="P:anterograde dendritic transport of messenger ribonucleoprotein complex"/>
    <property type="evidence" value="ECO:0007669"/>
    <property type="project" value="TreeGrafter"/>
</dbReference>
<dbReference type="CDD" id="cd19860">
    <property type="entry name" value="DSRM_STAU_rpt4"/>
    <property type="match status" value="1"/>
</dbReference>
<dbReference type="GO" id="GO:0007281">
    <property type="term" value="P:germ cell development"/>
    <property type="evidence" value="ECO:0007669"/>
    <property type="project" value="TreeGrafter"/>
</dbReference>
<dbReference type="FunFam" id="3.30.160.20:FF:000073">
    <property type="entry name" value="Double-stranded RNA-binding protein Staufen homolog"/>
    <property type="match status" value="1"/>
</dbReference>
<dbReference type="PANTHER" id="PTHR46054">
    <property type="entry name" value="MATERNAL EFFECT PROTEIN STAUFEN"/>
    <property type="match status" value="1"/>
</dbReference>
<feature type="domain" description="DRBM" evidence="5">
    <location>
        <begin position="216"/>
        <end position="304"/>
    </location>
</feature>
<feature type="domain" description="DRBM" evidence="5">
    <location>
        <begin position="447"/>
        <end position="515"/>
    </location>
</feature>
<dbReference type="SMART" id="SM00358">
    <property type="entry name" value="DSRM"/>
    <property type="match status" value="5"/>
</dbReference>
<accession>A0A2R2MSY3</accession>
<proteinExistence type="predicted"/>
<keyword evidence="1" id="KW-0677">Repeat</keyword>
<dbReference type="STRING" id="7574.A0A2R2MSY3"/>
<dbReference type="SUPFAM" id="SSF54768">
    <property type="entry name" value="dsRNA-binding domain-like"/>
    <property type="match status" value="5"/>
</dbReference>
<evidence type="ECO:0000256" key="2">
    <source>
        <dbReference type="ARBA" id="ARBA00022884"/>
    </source>
</evidence>
<dbReference type="FunFam" id="3.30.160.20:FF:000024">
    <property type="entry name" value="double-stranded RNA-binding protein Staufen homolog 1 isoform X1"/>
    <property type="match status" value="1"/>
</dbReference>
<dbReference type="GO" id="GO:0010494">
    <property type="term" value="C:cytoplasmic stress granule"/>
    <property type="evidence" value="ECO:0007669"/>
    <property type="project" value="TreeGrafter"/>
</dbReference>
<evidence type="ECO:0000259" key="5">
    <source>
        <dbReference type="PROSITE" id="PS50137"/>
    </source>
</evidence>
<keyword evidence="6" id="KW-1185">Reference proteome</keyword>
<dbReference type="GO" id="GO:0008298">
    <property type="term" value="P:intracellular mRNA localization"/>
    <property type="evidence" value="ECO:0007669"/>
    <property type="project" value="TreeGrafter"/>
</dbReference>
<dbReference type="CDD" id="cd19861">
    <property type="entry name" value="DSRM_STAU_rpt5"/>
    <property type="match status" value="1"/>
</dbReference>
<evidence type="ECO:0000313" key="6">
    <source>
        <dbReference type="Proteomes" id="UP000085678"/>
    </source>
</evidence>
<feature type="region of interest" description="Disordered" evidence="4">
    <location>
        <begin position="513"/>
        <end position="535"/>
    </location>
</feature>
<reference evidence="7" key="1">
    <citation type="submission" date="2025-08" db="UniProtKB">
        <authorList>
            <consortium name="RefSeq"/>
        </authorList>
    </citation>
    <scope>IDENTIFICATION</scope>
    <source>
        <tissue evidence="7">Gonads</tissue>
    </source>
</reference>
<feature type="domain" description="DRBM" evidence="5">
    <location>
        <begin position="123"/>
        <end position="190"/>
    </location>
</feature>
<evidence type="ECO:0000256" key="4">
    <source>
        <dbReference type="SAM" id="MobiDB-lite"/>
    </source>
</evidence>
<dbReference type="InterPro" id="IPR032478">
    <property type="entry name" value="Staufen_C"/>
</dbReference>
<dbReference type="RefSeq" id="XP_023933375.1">
    <property type="nucleotide sequence ID" value="XM_024077607.1"/>
</dbReference>
<dbReference type="Pfam" id="PF16482">
    <property type="entry name" value="Staufen_C"/>
    <property type="match status" value="1"/>
</dbReference>
<keyword evidence="2 3" id="KW-0694">RNA-binding</keyword>
<feature type="region of interest" description="Disordered" evidence="4">
    <location>
        <begin position="1"/>
        <end position="25"/>
    </location>
</feature>
<dbReference type="FunCoup" id="A0A2R2MSY3">
    <property type="interactions" value="749"/>
</dbReference>
<feature type="domain" description="DRBM" evidence="5">
    <location>
        <begin position="336"/>
        <end position="403"/>
    </location>
</feature>
<sequence length="755" mass="80053">MSQMKQTPPPGVSDPGPGNTGSGIAVSTAAATTPMLQLASPQGMMAPAPGVGLTPGLVTVPGVIPTAVIPGGAGAVMAQQMVPVKDAPVFHRKSDPATATAVPTPPGAGGDGQVSMANTKEKTPMCLINELARYNKILHQYTLTDEQGPAHKKTFFVKLKLGDEEYAANGASIKKAQHAAADIALEKTQYKHPPPKPSKYVDGTGVCDPSSSGTITPTVELNALAMKRGEPAVYRPIEPPRPACYGPPNLDFRGMYNQRYHYPKAQKVFYVSLKVGNREFMGEGNTRQAARHLAASKALKTLAALPMPNQEKAPLQVSDGVGDGAANGATDDQLKSEISLVHEIALKRNLAVNFEITRESGPPHMKLFITKCTCGEFETEGEGNSKKISKKRAAEMMLERLQKLPPVTQQVVKPKIKRPMAKKKNRNLVKVVPEVQKASLDYGVGINPISRLIQIQQAKKEKEPVYTLVAEKGMPRKREFIMQVTVGDKQCKGTGPNKKLAKRNAAESMLQELGYSRPAPQPTKSSIKTANGEGGIDKKVHFVDSAEGASNGAEPVDAKPVSGRSVKVPGVLVRSDQGYASSGVTPPSQPGVVPESRFTPQTIAAIAQELLDKGSSKTAEAILRTGQRPLSSRPTVQPKDQLCYLAEVLCFEVRFTDFPKGPHKTEYLSLVTVSLNPPQVSQGAGATIQASHNAAALTALKAMAEMGGDKAVDGASAKADALAGGDGPHVKKEPSLGDQKLPGLLPASAIKQDKQ</sequence>
<organism evidence="6 7">
    <name type="scientific">Lingula anatina</name>
    <name type="common">Brachiopod</name>
    <name type="synonym">Lingula unguis</name>
    <dbReference type="NCBI Taxonomy" id="7574"/>
    <lineage>
        <taxon>Eukaryota</taxon>
        <taxon>Metazoa</taxon>
        <taxon>Spiralia</taxon>
        <taxon>Lophotrochozoa</taxon>
        <taxon>Brachiopoda</taxon>
        <taxon>Linguliformea</taxon>
        <taxon>Lingulata</taxon>
        <taxon>Lingulida</taxon>
        <taxon>Linguloidea</taxon>
        <taxon>Lingulidae</taxon>
        <taxon>Lingula</taxon>
    </lineage>
</organism>
<evidence type="ECO:0000313" key="7">
    <source>
        <dbReference type="RefSeq" id="XP_023933375.1"/>
    </source>
</evidence>
<dbReference type="AlphaFoldDB" id="A0A2R2MSY3"/>
<dbReference type="GO" id="GO:0035418">
    <property type="term" value="P:protein localization to synapse"/>
    <property type="evidence" value="ECO:0007669"/>
    <property type="project" value="TreeGrafter"/>
</dbReference>
<evidence type="ECO:0000256" key="3">
    <source>
        <dbReference type="PROSITE-ProRule" id="PRU00266"/>
    </source>
</evidence>
<dbReference type="PROSITE" id="PS50137">
    <property type="entry name" value="DS_RBD"/>
    <property type="match status" value="4"/>
</dbReference>
<evidence type="ECO:0000256" key="1">
    <source>
        <dbReference type="ARBA" id="ARBA00022737"/>
    </source>
</evidence>
<feature type="region of interest" description="Disordered" evidence="4">
    <location>
        <begin position="713"/>
        <end position="755"/>
    </location>
</feature>
<dbReference type="CDD" id="cd19857">
    <property type="entry name" value="DSRM_STAU_rpt1"/>
    <property type="match status" value="1"/>
</dbReference>
<protein>
    <submittedName>
        <fullName evidence="7">Double-stranded RNA-binding protein Staufen homolog 2</fullName>
    </submittedName>
</protein>
<dbReference type="CDD" id="cd19882">
    <property type="entry name" value="DSRM_STAU2_rpt2"/>
    <property type="match status" value="1"/>
</dbReference>
<dbReference type="GO" id="GO:0032839">
    <property type="term" value="C:dendrite cytoplasm"/>
    <property type="evidence" value="ECO:0007669"/>
    <property type="project" value="GOC"/>
</dbReference>
<dbReference type="FunFam" id="3.30.160.20:FF:000013">
    <property type="entry name" value="double-stranded RNA-binding protein Staufen homolog 2 isoform X3"/>
    <property type="match status" value="1"/>
</dbReference>
<dbReference type="FunFam" id="3.30.160.20:FF:000007">
    <property type="entry name" value="Double-stranded RNA-binding protein Staufen homolog 1"/>
    <property type="match status" value="1"/>
</dbReference>
<dbReference type="GeneID" id="106158764"/>
<dbReference type="InterPro" id="IPR051740">
    <property type="entry name" value="DRBM-containing_protein"/>
</dbReference>
<dbReference type="GO" id="GO:0003729">
    <property type="term" value="F:mRNA binding"/>
    <property type="evidence" value="ECO:0007669"/>
    <property type="project" value="TreeGrafter"/>
</dbReference>
<dbReference type="OrthoDB" id="10037267at2759"/>
<dbReference type="GO" id="GO:0005886">
    <property type="term" value="C:plasma membrane"/>
    <property type="evidence" value="ECO:0007669"/>
    <property type="project" value="TreeGrafter"/>
</dbReference>
<name>A0A2R2MSY3_LINAN</name>
<dbReference type="Gene3D" id="3.30.160.20">
    <property type="match status" value="5"/>
</dbReference>
<dbReference type="GO" id="GO:0043025">
    <property type="term" value="C:neuronal cell body"/>
    <property type="evidence" value="ECO:0007669"/>
    <property type="project" value="TreeGrafter"/>
</dbReference>
<dbReference type="Proteomes" id="UP000085678">
    <property type="component" value="Unplaced"/>
</dbReference>
<dbReference type="GO" id="GO:0003725">
    <property type="term" value="F:double-stranded RNA binding"/>
    <property type="evidence" value="ECO:0007669"/>
    <property type="project" value="TreeGrafter"/>
</dbReference>
<dbReference type="InterPro" id="IPR044464">
    <property type="entry name" value="STAU2_DSRM_2"/>
</dbReference>
<dbReference type="PANTHER" id="PTHR46054:SF3">
    <property type="entry name" value="MATERNAL EFFECT PROTEIN STAUFEN"/>
    <property type="match status" value="1"/>
</dbReference>
<dbReference type="CDD" id="cd19859">
    <property type="entry name" value="DSRM_STAU_rpt3"/>
    <property type="match status" value="1"/>
</dbReference>
<dbReference type="Pfam" id="PF00035">
    <property type="entry name" value="dsrm"/>
    <property type="match status" value="4"/>
</dbReference>
<gene>
    <name evidence="7" type="primary">LOC106158764</name>
</gene>